<dbReference type="PANTHER" id="PTHR33336">
    <property type="entry name" value="QUINOL MONOOXYGENASE YGIN-RELATED"/>
    <property type="match status" value="1"/>
</dbReference>
<sequence>MYTVAVSFTVPAERRAEFVAAALEDGRRSLADEPGTRAFDLIADAEDPDRFYLYEAYDDEAAFEAHCAGEHFARFFAAVSDWAEGPTWLVRGTRVPDPVAG</sequence>
<dbReference type="RefSeq" id="WP_069778213.1">
    <property type="nucleotide sequence ID" value="NZ_CP017248.1"/>
</dbReference>
<dbReference type="KEGG" id="spun:BFF78_11390"/>
<name>A0A1D7Y884_9ACTN</name>
<evidence type="ECO:0000259" key="1">
    <source>
        <dbReference type="PROSITE" id="PS51725"/>
    </source>
</evidence>
<dbReference type="GO" id="GO:0005829">
    <property type="term" value="C:cytosol"/>
    <property type="evidence" value="ECO:0007669"/>
    <property type="project" value="TreeGrafter"/>
</dbReference>
<dbReference type="PROSITE" id="PS51725">
    <property type="entry name" value="ABM"/>
    <property type="match status" value="1"/>
</dbReference>
<dbReference type="InterPro" id="IPR007138">
    <property type="entry name" value="ABM_dom"/>
</dbReference>
<dbReference type="Gene3D" id="3.30.70.100">
    <property type="match status" value="1"/>
</dbReference>
<dbReference type="InterPro" id="IPR011008">
    <property type="entry name" value="Dimeric_a/b-barrel"/>
</dbReference>
<evidence type="ECO:0000313" key="2">
    <source>
        <dbReference type="EMBL" id="AOR31569.1"/>
    </source>
</evidence>
<organism evidence="2 3">
    <name type="scientific">Streptomyces fodineus</name>
    <dbReference type="NCBI Taxonomy" id="1904616"/>
    <lineage>
        <taxon>Bacteria</taxon>
        <taxon>Bacillati</taxon>
        <taxon>Actinomycetota</taxon>
        <taxon>Actinomycetes</taxon>
        <taxon>Kitasatosporales</taxon>
        <taxon>Streptomycetaceae</taxon>
        <taxon>Streptomyces</taxon>
    </lineage>
</organism>
<gene>
    <name evidence="2" type="ORF">BFF78_11390</name>
</gene>
<evidence type="ECO:0000313" key="3">
    <source>
        <dbReference type="Proteomes" id="UP000094960"/>
    </source>
</evidence>
<dbReference type="PANTHER" id="PTHR33336:SF1">
    <property type="entry name" value="(4S)-4-HYDROXY-5-PHOSPHONOOXYPENTANE-2,3-DIONE ISOMERASE"/>
    <property type="match status" value="1"/>
</dbReference>
<protein>
    <recommendedName>
        <fullName evidence="1">ABM domain-containing protein</fullName>
    </recommendedName>
</protein>
<dbReference type="AlphaFoldDB" id="A0A1D7Y884"/>
<feature type="domain" description="ABM" evidence="1">
    <location>
        <begin position="2"/>
        <end position="91"/>
    </location>
</feature>
<keyword evidence="3" id="KW-1185">Reference proteome</keyword>
<dbReference type="EMBL" id="CP017248">
    <property type="protein sequence ID" value="AOR31569.1"/>
    <property type="molecule type" value="Genomic_DNA"/>
</dbReference>
<dbReference type="SUPFAM" id="SSF54909">
    <property type="entry name" value="Dimeric alpha+beta barrel"/>
    <property type="match status" value="1"/>
</dbReference>
<proteinExistence type="predicted"/>
<dbReference type="GO" id="GO:0016491">
    <property type="term" value="F:oxidoreductase activity"/>
    <property type="evidence" value="ECO:0007669"/>
    <property type="project" value="TreeGrafter"/>
</dbReference>
<dbReference type="InterPro" id="IPR050744">
    <property type="entry name" value="AI-2_Isomerase_LsrG"/>
</dbReference>
<accession>A0A1D7Y884</accession>
<dbReference type="Proteomes" id="UP000094960">
    <property type="component" value="Chromosome"/>
</dbReference>
<dbReference type="Pfam" id="PF03992">
    <property type="entry name" value="ABM"/>
    <property type="match status" value="1"/>
</dbReference>
<reference evidence="3" key="1">
    <citation type="submission" date="2016-09" db="EMBL/GenBank/DDBJ databases">
        <title>Streptomyces puniciscabiei strain:TW1S1 Genome sequencing and assembly.</title>
        <authorList>
            <person name="Kim M.-K."/>
            <person name="Kim S.B."/>
        </authorList>
    </citation>
    <scope>NUCLEOTIDE SEQUENCE [LARGE SCALE GENOMIC DNA]</scope>
    <source>
        <strain evidence="3">TW1S1</strain>
    </source>
</reference>